<evidence type="ECO:0008006" key="4">
    <source>
        <dbReference type="Google" id="ProtNLM"/>
    </source>
</evidence>
<evidence type="ECO:0000313" key="2">
    <source>
        <dbReference type="EMBL" id="MFD1777101.1"/>
    </source>
</evidence>
<dbReference type="RefSeq" id="WP_388034346.1">
    <property type="nucleotide sequence ID" value="NZ_JBHUEK010000001.1"/>
</dbReference>
<dbReference type="EMBL" id="JBHUEK010000001">
    <property type="protein sequence ID" value="MFD1777101.1"/>
    <property type="molecule type" value="Genomic_DNA"/>
</dbReference>
<sequence>MRKWRVGSVSMGLSLVLLGILLFLSQLKGMQMMEPLLVWWPIILIVLGVEIVVYLFMSKQENPIVKYDFLSILFVGIIGTIGIGFTLLSSVGLVDEVQGVIGAEHRTMDLPVIEEKLASDIKRVVLETNGVTSKIEGSTANELHVFGVYRATVHPKADPIIANAKDYIFTKVVGDTMYVTLKEPADQTGPFSTYATIEPTIIVPSSISLEVRGEHNHVSLYPGSLENNWVVDGASNVSVHVNDKSDILLSAVSNNVLENGNIIWDKIDTTERGGIEEVYEESTIEKLYKGTKKLGEGTYKLSIFNSDLVTVNLVEKM</sequence>
<keyword evidence="1" id="KW-1133">Transmembrane helix</keyword>
<organism evidence="2 3">
    <name type="scientific">Fredinandcohnia salidurans</name>
    <dbReference type="NCBI Taxonomy" id="2595041"/>
    <lineage>
        <taxon>Bacteria</taxon>
        <taxon>Bacillati</taxon>
        <taxon>Bacillota</taxon>
        <taxon>Bacilli</taxon>
        <taxon>Bacillales</taxon>
        <taxon>Bacillaceae</taxon>
        <taxon>Fredinandcohnia</taxon>
    </lineage>
</organism>
<keyword evidence="1" id="KW-0812">Transmembrane</keyword>
<feature type="transmembrane region" description="Helical" evidence="1">
    <location>
        <begin position="69"/>
        <end position="88"/>
    </location>
</feature>
<gene>
    <name evidence="2" type="ORF">ACFSFW_00190</name>
</gene>
<accession>A0ABW4MHX9</accession>
<evidence type="ECO:0000313" key="3">
    <source>
        <dbReference type="Proteomes" id="UP001597227"/>
    </source>
</evidence>
<name>A0ABW4MHX9_9BACI</name>
<proteinExistence type="predicted"/>
<dbReference type="Proteomes" id="UP001597227">
    <property type="component" value="Unassembled WGS sequence"/>
</dbReference>
<evidence type="ECO:0000256" key="1">
    <source>
        <dbReference type="SAM" id="Phobius"/>
    </source>
</evidence>
<feature type="transmembrane region" description="Helical" evidence="1">
    <location>
        <begin position="37"/>
        <end position="57"/>
    </location>
</feature>
<keyword evidence="1" id="KW-0472">Membrane</keyword>
<comment type="caution">
    <text evidence="2">The sequence shown here is derived from an EMBL/GenBank/DDBJ whole genome shotgun (WGS) entry which is preliminary data.</text>
</comment>
<keyword evidence="3" id="KW-1185">Reference proteome</keyword>
<protein>
    <recommendedName>
        <fullName evidence="4">DUF5668 domain-containing protein</fullName>
    </recommendedName>
</protein>
<reference evidence="3" key="1">
    <citation type="journal article" date="2019" name="Int. J. Syst. Evol. Microbiol.">
        <title>The Global Catalogue of Microorganisms (GCM) 10K type strain sequencing project: providing services to taxonomists for standard genome sequencing and annotation.</title>
        <authorList>
            <consortium name="The Broad Institute Genomics Platform"/>
            <consortium name="The Broad Institute Genome Sequencing Center for Infectious Disease"/>
            <person name="Wu L."/>
            <person name="Ma J."/>
        </authorList>
    </citation>
    <scope>NUCLEOTIDE SEQUENCE [LARGE SCALE GENOMIC DNA]</scope>
    <source>
        <strain evidence="3">CCUG 15531</strain>
    </source>
</reference>